<proteinExistence type="predicted"/>
<evidence type="ECO:0000313" key="4">
    <source>
        <dbReference type="Proteomes" id="UP001209570"/>
    </source>
</evidence>
<dbReference type="EMBL" id="JAKCXM010000222">
    <property type="protein sequence ID" value="KAJ0398267.1"/>
    <property type="molecule type" value="Genomic_DNA"/>
</dbReference>
<dbReference type="AlphaFoldDB" id="A0AAD5M0T0"/>
<dbReference type="PANTHER" id="PTHR11440">
    <property type="entry name" value="LECITHIN-CHOLESTEROL ACYLTRANSFERASE-RELATED"/>
    <property type="match status" value="1"/>
</dbReference>
<accession>A0AAD5M0T0</accession>
<evidence type="ECO:0000256" key="2">
    <source>
        <dbReference type="SAM" id="Phobius"/>
    </source>
</evidence>
<feature type="transmembrane region" description="Helical" evidence="2">
    <location>
        <begin position="44"/>
        <end position="63"/>
    </location>
</feature>
<keyword evidence="2" id="KW-0472">Membrane</keyword>
<dbReference type="GO" id="GO:0006629">
    <property type="term" value="P:lipid metabolic process"/>
    <property type="evidence" value="ECO:0007669"/>
    <property type="project" value="InterPro"/>
</dbReference>
<evidence type="ECO:0000313" key="3">
    <source>
        <dbReference type="EMBL" id="KAJ0398267.1"/>
    </source>
</evidence>
<organism evidence="3 4">
    <name type="scientific">Pythium insidiosum</name>
    <name type="common">Pythiosis disease agent</name>
    <dbReference type="NCBI Taxonomy" id="114742"/>
    <lineage>
        <taxon>Eukaryota</taxon>
        <taxon>Sar</taxon>
        <taxon>Stramenopiles</taxon>
        <taxon>Oomycota</taxon>
        <taxon>Peronosporomycetes</taxon>
        <taxon>Pythiales</taxon>
        <taxon>Pythiaceae</taxon>
        <taxon>Pythium</taxon>
    </lineage>
</organism>
<dbReference type="InterPro" id="IPR003386">
    <property type="entry name" value="LACT/PDAT_acylTrfase"/>
</dbReference>
<keyword evidence="4" id="KW-1185">Reference proteome</keyword>
<protein>
    <recommendedName>
        <fullName evidence="5">Phospholipid:diacylglycerol acyltransferase</fullName>
    </recommendedName>
</protein>
<sequence>MALRHRRRHAEPEREADAPMKIPRKQSWHEQATDHVLSHRRYSVLMGALLGVAGFALLNVLYLEHEMPEVMQLPAESMKLLREKFKSEWSKRVSEDLLAGFDYRPLLSSADDRPGLRMRRENLTAHSPVVMLPGFTSTGLEIWNGSECSKAYFRQRMWGTTRMLQQFMMNQKCWLEHVMLNRTTGLDPDGIKLRPANGLEAADYVIGGYWVWGKIIENLADIGYDTNSMYMAPYDWRLTPVLMEQRDRYFTKLKYLIEMAKVTNDGKKVVVVSHSYATQVWYFFMQWVESQHGGNAGPQWIDQHIEAFVNIAGSTLGTVKSISALLSGEMKDTAELGGLSRFLEFFFAPSARATLARSWASVFTMLPIGGEAIWGTSDSAPDDIASRFAVASESDQGDEVTFNSTDMPLHLARHGSNGQVLQFTNETYSNLTAAGIRETLVSIDPYLKLVHSLVDANPAEDPSSAEFDHPRFWTNPLATRLPHAPNMKIFCLYGVGKPVERGYVYQANNPEDAALNEDGSPVVPFMLRTEHSDLPWIKTGIRYSDGDGTVPLISLGYMCARGWRSETYNPSGMEVRVREYKHDPVSIIFDPRGGPATSDHVDIMGNHDMIKDILHVAAGAYDQVPERISSDIMAIADRVKLNLK</sequence>
<keyword evidence="2" id="KW-0812">Transmembrane</keyword>
<keyword evidence="2" id="KW-1133">Transmembrane helix</keyword>
<dbReference type="SUPFAM" id="SSF53474">
    <property type="entry name" value="alpha/beta-Hydrolases"/>
    <property type="match status" value="1"/>
</dbReference>
<evidence type="ECO:0008006" key="5">
    <source>
        <dbReference type="Google" id="ProtNLM"/>
    </source>
</evidence>
<dbReference type="InterPro" id="IPR029058">
    <property type="entry name" value="AB_hydrolase_fold"/>
</dbReference>
<name>A0AAD5M0T0_PYTIN</name>
<dbReference type="Proteomes" id="UP001209570">
    <property type="component" value="Unassembled WGS sequence"/>
</dbReference>
<comment type="caution">
    <text evidence="3">The sequence shown here is derived from an EMBL/GenBank/DDBJ whole genome shotgun (WGS) entry which is preliminary data.</text>
</comment>
<dbReference type="Pfam" id="PF02450">
    <property type="entry name" value="LCAT"/>
    <property type="match status" value="1"/>
</dbReference>
<dbReference type="Gene3D" id="3.40.50.1820">
    <property type="entry name" value="alpha/beta hydrolase"/>
    <property type="match status" value="1"/>
</dbReference>
<gene>
    <name evidence="3" type="ORF">P43SY_003168</name>
</gene>
<dbReference type="GO" id="GO:0008374">
    <property type="term" value="F:O-acyltransferase activity"/>
    <property type="evidence" value="ECO:0007669"/>
    <property type="project" value="InterPro"/>
</dbReference>
<feature type="region of interest" description="Disordered" evidence="1">
    <location>
        <begin position="1"/>
        <end position="29"/>
    </location>
</feature>
<evidence type="ECO:0000256" key="1">
    <source>
        <dbReference type="SAM" id="MobiDB-lite"/>
    </source>
</evidence>
<reference evidence="3" key="1">
    <citation type="submission" date="2021-12" db="EMBL/GenBank/DDBJ databases">
        <title>Prjna785345.</title>
        <authorList>
            <person name="Rujirawat T."/>
            <person name="Krajaejun T."/>
        </authorList>
    </citation>
    <scope>NUCLEOTIDE SEQUENCE</scope>
    <source>
        <strain evidence="3">Pi057C3</strain>
    </source>
</reference>